<dbReference type="InterPro" id="IPR050824">
    <property type="entry name" value="Thiol_disulfide_DsbA"/>
</dbReference>
<evidence type="ECO:0000313" key="11">
    <source>
        <dbReference type="Proteomes" id="UP001356170"/>
    </source>
</evidence>
<evidence type="ECO:0000256" key="8">
    <source>
        <dbReference type="SAM" id="SignalP"/>
    </source>
</evidence>
<dbReference type="CDD" id="cd03019">
    <property type="entry name" value="DsbA_DsbA"/>
    <property type="match status" value="1"/>
</dbReference>
<dbReference type="Proteomes" id="UP001356170">
    <property type="component" value="Unassembled WGS sequence"/>
</dbReference>
<accession>A0ABU7UWI4</accession>
<gene>
    <name evidence="10" type="ORF">V3390_01575</name>
</gene>
<dbReference type="Gene3D" id="3.40.30.10">
    <property type="entry name" value="Glutaredoxin"/>
    <property type="match status" value="1"/>
</dbReference>
<evidence type="ECO:0000256" key="7">
    <source>
        <dbReference type="ARBA" id="ARBA00023284"/>
    </source>
</evidence>
<evidence type="ECO:0000256" key="5">
    <source>
        <dbReference type="ARBA" id="ARBA00022764"/>
    </source>
</evidence>
<dbReference type="InterPro" id="IPR036249">
    <property type="entry name" value="Thioredoxin-like_sf"/>
</dbReference>
<dbReference type="InterPro" id="IPR023205">
    <property type="entry name" value="DsbA/DsbL"/>
</dbReference>
<evidence type="ECO:0000313" key="10">
    <source>
        <dbReference type="EMBL" id="MEF2154931.1"/>
    </source>
</evidence>
<sequence>MKQFPIQRVITALALTLLTLSVALPAAAQTQSQSRLGTPADGLEVGKNYIVIEGGAPFQAVKGKIEVTEAFSYLCSHCAAFEPAMTAFAANLPSDVVVRYIPAPFRTEWQPYARAYEVARSLGVDKRTHTAVFKAVHQDRILPNDNAQPEELAAFYARYGVAPAKFLAAWNSPQVERALEADEQWLTRQETDGTPMLYVNGRYMPLGRTTGEMLRNTAALIRAVRNGTLK</sequence>
<evidence type="ECO:0000256" key="6">
    <source>
        <dbReference type="ARBA" id="ARBA00023157"/>
    </source>
</evidence>
<dbReference type="PROSITE" id="PS51352">
    <property type="entry name" value="THIOREDOXIN_2"/>
    <property type="match status" value="1"/>
</dbReference>
<evidence type="ECO:0000256" key="2">
    <source>
        <dbReference type="ARBA" id="ARBA00005791"/>
    </source>
</evidence>
<keyword evidence="6" id="KW-1015">Disulfide bond</keyword>
<organism evidence="10 11">
    <name type="scientific">Aquilutibacter rugosus</name>
    <dbReference type="NCBI Taxonomy" id="3115820"/>
    <lineage>
        <taxon>Bacteria</taxon>
        <taxon>Pseudomonadati</taxon>
        <taxon>Pseudomonadota</taxon>
        <taxon>Gammaproteobacteria</taxon>
        <taxon>Lysobacterales</taxon>
        <taxon>Lysobacteraceae</taxon>
        <taxon>Aquilutibacter</taxon>
    </lineage>
</organism>
<keyword evidence="4 8" id="KW-0732">Signal</keyword>
<comment type="subcellular location">
    <subcellularLocation>
        <location evidence="1">Periplasm</location>
    </subcellularLocation>
</comment>
<protein>
    <recommendedName>
        <fullName evidence="3">Thiol:disulfide interchange protein DsbA</fullName>
    </recommendedName>
</protein>
<dbReference type="InterPro" id="IPR013766">
    <property type="entry name" value="Thioredoxin_domain"/>
</dbReference>
<dbReference type="RefSeq" id="WP_331703075.1">
    <property type="nucleotide sequence ID" value="NZ_JAZHBO010000001.1"/>
</dbReference>
<evidence type="ECO:0000259" key="9">
    <source>
        <dbReference type="PROSITE" id="PS51352"/>
    </source>
</evidence>
<comment type="similarity">
    <text evidence="2">Belongs to the thioredoxin family. DsbA subfamily.</text>
</comment>
<dbReference type="Pfam" id="PF01323">
    <property type="entry name" value="DSBA"/>
    <property type="match status" value="1"/>
</dbReference>
<feature type="signal peptide" evidence="8">
    <location>
        <begin position="1"/>
        <end position="28"/>
    </location>
</feature>
<evidence type="ECO:0000256" key="3">
    <source>
        <dbReference type="ARBA" id="ARBA00013831"/>
    </source>
</evidence>
<proteinExistence type="inferred from homology"/>
<reference evidence="10 11" key="1">
    <citation type="submission" date="2024-01" db="EMBL/GenBank/DDBJ databases">
        <title>Novel species of the genus Luteimonas isolated from rivers.</title>
        <authorList>
            <person name="Lu H."/>
        </authorList>
    </citation>
    <scope>NUCLEOTIDE SEQUENCE [LARGE SCALE GENOMIC DNA]</scope>
    <source>
        <strain evidence="10 11">FXH3W</strain>
    </source>
</reference>
<evidence type="ECO:0000256" key="4">
    <source>
        <dbReference type="ARBA" id="ARBA00022729"/>
    </source>
</evidence>
<dbReference type="EMBL" id="JAZHBO010000001">
    <property type="protein sequence ID" value="MEF2154931.1"/>
    <property type="molecule type" value="Genomic_DNA"/>
</dbReference>
<name>A0ABU7UWI4_9GAMM</name>
<dbReference type="PANTHER" id="PTHR35891">
    <property type="entry name" value="THIOL:DISULFIDE INTERCHANGE PROTEIN DSBA"/>
    <property type="match status" value="1"/>
</dbReference>
<keyword evidence="5" id="KW-0574">Periplasm</keyword>
<keyword evidence="11" id="KW-1185">Reference proteome</keyword>
<feature type="chain" id="PRO_5045333622" description="Thiol:disulfide interchange protein DsbA" evidence="8">
    <location>
        <begin position="29"/>
        <end position="230"/>
    </location>
</feature>
<comment type="caution">
    <text evidence="10">The sequence shown here is derived from an EMBL/GenBank/DDBJ whole genome shotgun (WGS) entry which is preliminary data.</text>
</comment>
<dbReference type="PANTHER" id="PTHR35891:SF2">
    <property type="entry name" value="THIOL:DISULFIDE INTERCHANGE PROTEIN DSBA"/>
    <property type="match status" value="1"/>
</dbReference>
<feature type="domain" description="Thioredoxin" evidence="9">
    <location>
        <begin position="34"/>
        <end position="222"/>
    </location>
</feature>
<dbReference type="InterPro" id="IPR001853">
    <property type="entry name" value="DSBA-like_thioredoxin_dom"/>
</dbReference>
<keyword evidence="7" id="KW-0676">Redox-active center</keyword>
<evidence type="ECO:0000256" key="1">
    <source>
        <dbReference type="ARBA" id="ARBA00004418"/>
    </source>
</evidence>
<dbReference type="SUPFAM" id="SSF52833">
    <property type="entry name" value="Thioredoxin-like"/>
    <property type="match status" value="1"/>
</dbReference>